<dbReference type="Proteomes" id="UP000320806">
    <property type="component" value="Unassembled WGS sequence"/>
</dbReference>
<accession>A0A542ECY4</accession>
<sequence>MKVIESEFLRAKPIAVNIDIAAAVVEAFLESGEPYASLDATRSARLRLVIAGLQYLVMPHDAIPDDSRHGLIDDLTVVRWVARVASGSEGHPVDELGE</sequence>
<evidence type="ECO:0000313" key="1">
    <source>
        <dbReference type="EMBL" id="TQJ13187.1"/>
    </source>
</evidence>
<keyword evidence="2" id="KW-1185">Reference proteome</keyword>
<protein>
    <submittedName>
        <fullName evidence="1">Uncharacterized protein DUF1232</fullName>
    </submittedName>
</protein>
<evidence type="ECO:0000313" key="2">
    <source>
        <dbReference type="Proteomes" id="UP000320806"/>
    </source>
</evidence>
<comment type="caution">
    <text evidence="1">The sequence shown here is derived from an EMBL/GenBank/DDBJ whole genome shotgun (WGS) entry which is preliminary data.</text>
</comment>
<organism evidence="1 2">
    <name type="scientific">Yimella lutea</name>
    <dbReference type="NCBI Taxonomy" id="587872"/>
    <lineage>
        <taxon>Bacteria</taxon>
        <taxon>Bacillati</taxon>
        <taxon>Actinomycetota</taxon>
        <taxon>Actinomycetes</taxon>
        <taxon>Micrococcales</taxon>
        <taxon>Dermacoccaceae</taxon>
        <taxon>Yimella</taxon>
    </lineage>
</organism>
<gene>
    <name evidence="1" type="ORF">FB459_0587</name>
</gene>
<reference evidence="1 2" key="1">
    <citation type="submission" date="2019-06" db="EMBL/GenBank/DDBJ databases">
        <title>Sequencing the genomes of 1000 actinobacteria strains.</title>
        <authorList>
            <person name="Klenk H.-P."/>
        </authorList>
    </citation>
    <scope>NUCLEOTIDE SEQUENCE [LARGE SCALE GENOMIC DNA]</scope>
    <source>
        <strain evidence="1 2">DSM 19828</strain>
    </source>
</reference>
<dbReference type="EMBL" id="VFMO01000001">
    <property type="protein sequence ID" value="TQJ13187.1"/>
    <property type="molecule type" value="Genomic_DNA"/>
</dbReference>
<name>A0A542ECY4_9MICO</name>
<dbReference type="GO" id="GO:0012505">
    <property type="term" value="C:endomembrane system"/>
    <property type="evidence" value="ECO:0007669"/>
    <property type="project" value="UniProtKB-SubCell"/>
</dbReference>
<proteinExistence type="predicted"/>
<dbReference type="AlphaFoldDB" id="A0A542ECY4"/>